<dbReference type="AlphaFoldDB" id="A0A6P1D7B8"/>
<keyword evidence="1" id="KW-0812">Transmembrane</keyword>
<comment type="caution">
    <text evidence="2">The sequence shown here is derived from an EMBL/GenBank/DDBJ whole genome shotgun (WGS) entry which is preliminary data.</text>
</comment>
<dbReference type="Proteomes" id="UP000468928">
    <property type="component" value="Unassembled WGS sequence"/>
</dbReference>
<evidence type="ECO:0000313" key="2">
    <source>
        <dbReference type="EMBL" id="NEW44890.1"/>
    </source>
</evidence>
<keyword evidence="1" id="KW-1133">Transmembrane helix</keyword>
<dbReference type="RefSeq" id="WP_163826692.1">
    <property type="nucleotide sequence ID" value="NZ_JAAGUX010000026.1"/>
</dbReference>
<reference evidence="4 5" key="1">
    <citation type="submission" date="2020-01" db="EMBL/GenBank/DDBJ databases">
        <title>Genetics and antimicrobial susceptibilities of Nocardia species isolated from the soil; a comparison with species isolated from humans.</title>
        <authorList>
            <person name="Carrasco G."/>
            <person name="Monzon S."/>
            <person name="Sansegundo M."/>
            <person name="Garcia E."/>
            <person name="Garrido N."/>
            <person name="Medina M.J."/>
            <person name="Villalon P."/>
            <person name="Ramirez-Arocha A.C."/>
            <person name="Jimenez P."/>
            <person name="Cuesta I."/>
            <person name="Valdezate S."/>
        </authorList>
    </citation>
    <scope>NUCLEOTIDE SEQUENCE [LARGE SCALE GENOMIC DNA]</scope>
    <source>
        <strain evidence="2 4">CNM20110639</strain>
        <strain evidence="3 5">CNM20110649</strain>
    </source>
</reference>
<dbReference type="EMBL" id="JAAGUZ010000023">
    <property type="protein sequence ID" value="NEW44890.1"/>
    <property type="molecule type" value="Genomic_DNA"/>
</dbReference>
<evidence type="ECO:0000256" key="1">
    <source>
        <dbReference type="SAM" id="Phobius"/>
    </source>
</evidence>
<dbReference type="Proteomes" id="UP000470876">
    <property type="component" value="Unassembled WGS sequence"/>
</dbReference>
<name>A0A6P1D7B8_9NOCA</name>
<feature type="transmembrane region" description="Helical" evidence="1">
    <location>
        <begin position="49"/>
        <end position="77"/>
    </location>
</feature>
<feature type="transmembrane region" description="Helical" evidence="1">
    <location>
        <begin position="84"/>
        <end position="105"/>
    </location>
</feature>
<evidence type="ECO:0000313" key="5">
    <source>
        <dbReference type="Proteomes" id="UP000470876"/>
    </source>
</evidence>
<feature type="transmembrane region" description="Helical" evidence="1">
    <location>
        <begin position="141"/>
        <end position="163"/>
    </location>
</feature>
<protein>
    <submittedName>
        <fullName evidence="2">DUF1772 domain-containing protein</fullName>
    </submittedName>
</protein>
<keyword evidence="5" id="KW-1185">Reference proteome</keyword>
<dbReference type="EMBL" id="JAAGUX010000026">
    <property type="protein sequence ID" value="NEW57171.1"/>
    <property type="molecule type" value="Genomic_DNA"/>
</dbReference>
<gene>
    <name evidence="2" type="ORF">GV789_10545</name>
    <name evidence="3" type="ORF">GV794_16120</name>
</gene>
<keyword evidence="1" id="KW-0472">Membrane</keyword>
<accession>A0A6P1D7B8</accession>
<dbReference type="Pfam" id="PF08592">
    <property type="entry name" value="Anthrone_oxy"/>
    <property type="match status" value="1"/>
</dbReference>
<organism evidence="2 4">
    <name type="scientific">Nocardia cyriacigeorgica</name>
    <dbReference type="NCBI Taxonomy" id="135487"/>
    <lineage>
        <taxon>Bacteria</taxon>
        <taxon>Bacillati</taxon>
        <taxon>Actinomycetota</taxon>
        <taxon>Actinomycetes</taxon>
        <taxon>Mycobacteriales</taxon>
        <taxon>Nocardiaceae</taxon>
        <taxon>Nocardia</taxon>
    </lineage>
</organism>
<evidence type="ECO:0000313" key="3">
    <source>
        <dbReference type="EMBL" id="NEW57171.1"/>
    </source>
</evidence>
<evidence type="ECO:0000313" key="4">
    <source>
        <dbReference type="Proteomes" id="UP000468928"/>
    </source>
</evidence>
<feature type="transmembrane region" description="Helical" evidence="1">
    <location>
        <begin position="7"/>
        <end position="29"/>
    </location>
</feature>
<proteinExistence type="predicted"/>
<sequence length="186" mass="19496">MSVGRIVALVVATVATGLIAGVFYAYAISVMPALARMDDRAVIETMQKINVVIINPAFMIGFLGTVGFTALAALLHLGADRRMTLIWIGVALVLNVIAFAVTAGLNVPLNDQLMAAGDPAAIADPAAVRADFESAWVRWNIVRGVLHTLAFVVLSGALFAAGLQQGRDEATNAQAPTRMAVAQPMP</sequence>
<dbReference type="InterPro" id="IPR013901">
    <property type="entry name" value="Anthrone_oxy"/>
</dbReference>